<evidence type="ECO:0000313" key="1">
    <source>
        <dbReference type="EMBL" id="MBF8184480.1"/>
    </source>
</evidence>
<keyword evidence="2" id="KW-1185">Reference proteome</keyword>
<dbReference type="EMBL" id="JADOGI010000003">
    <property type="protein sequence ID" value="MBF8184480.1"/>
    <property type="molecule type" value="Genomic_DNA"/>
</dbReference>
<dbReference type="AlphaFoldDB" id="A0A931A6X2"/>
<dbReference type="Pfam" id="PF21344">
    <property type="entry name" value="Zn_ribbon_LysW"/>
    <property type="match status" value="1"/>
</dbReference>
<sequence length="57" mass="6059">MEAAAECPECAAVVPIEADARSGEIIECPDCRSELEMASVEPPALVLAPEVEEDWGE</sequence>
<dbReference type="PANTHER" id="PTHR40393:SF1">
    <property type="entry name" value="LYSINE BIOSYNTHESIS PROTEIN-RELATED"/>
    <property type="match status" value="1"/>
</dbReference>
<name>A0A931A6X2_9ACTN</name>
<dbReference type="Proteomes" id="UP000605361">
    <property type="component" value="Unassembled WGS sequence"/>
</dbReference>
<comment type="caution">
    <text evidence="1">The sequence shown here is derived from an EMBL/GenBank/DDBJ whole genome shotgun (WGS) entry which is preliminary data.</text>
</comment>
<organism evidence="1 2">
    <name type="scientific">Nonomuraea cypriaca</name>
    <dbReference type="NCBI Taxonomy" id="1187855"/>
    <lineage>
        <taxon>Bacteria</taxon>
        <taxon>Bacillati</taxon>
        <taxon>Actinomycetota</taxon>
        <taxon>Actinomycetes</taxon>
        <taxon>Streptosporangiales</taxon>
        <taxon>Streptosporangiaceae</taxon>
        <taxon>Nonomuraea</taxon>
    </lineage>
</organism>
<protein>
    <submittedName>
        <fullName evidence="1">Lysine biosynthesis protein LysW</fullName>
    </submittedName>
</protein>
<dbReference type="PANTHER" id="PTHR40393">
    <property type="entry name" value="LYSINE BIOSYNTHESIS PROTEIN-RELATED-RELATED"/>
    <property type="match status" value="1"/>
</dbReference>
<gene>
    <name evidence="1" type="ORF">ITP53_01710</name>
</gene>
<reference evidence="1" key="1">
    <citation type="submission" date="2020-11" db="EMBL/GenBank/DDBJ databases">
        <title>Whole-genome analyses of Nonomuraea sp. K274.</title>
        <authorList>
            <person name="Veyisoglu A."/>
        </authorList>
    </citation>
    <scope>NUCLEOTIDE SEQUENCE</scope>
    <source>
        <strain evidence="1">K274</strain>
    </source>
</reference>
<proteinExistence type="predicted"/>
<dbReference type="Gene3D" id="2.20.28.160">
    <property type="match status" value="1"/>
</dbReference>
<evidence type="ECO:0000313" key="2">
    <source>
        <dbReference type="Proteomes" id="UP000605361"/>
    </source>
</evidence>
<accession>A0A931A6X2</accession>
<dbReference type="InterPro" id="IPR005906">
    <property type="entry name" value="LysW"/>
</dbReference>